<keyword evidence="1" id="KW-0808">Transferase</keyword>
<evidence type="ECO:0000313" key="3">
    <source>
        <dbReference type="EMBL" id="KPK71033.1"/>
    </source>
</evidence>
<dbReference type="GO" id="GO:0016740">
    <property type="term" value="F:transferase activity"/>
    <property type="evidence" value="ECO:0007669"/>
    <property type="project" value="UniProtKB-KW"/>
</dbReference>
<dbReference type="Proteomes" id="UP000051096">
    <property type="component" value="Unassembled WGS sequence"/>
</dbReference>
<protein>
    <recommendedName>
        <fullName evidence="2">Methyltransferase domain-containing protein</fullName>
    </recommendedName>
</protein>
<evidence type="ECO:0000313" key="4">
    <source>
        <dbReference type="Proteomes" id="UP000051096"/>
    </source>
</evidence>
<dbReference type="Gene3D" id="3.40.50.150">
    <property type="entry name" value="Vaccinia Virus protein VP39"/>
    <property type="match status" value="1"/>
</dbReference>
<dbReference type="InterPro" id="IPR041698">
    <property type="entry name" value="Methyltransf_25"/>
</dbReference>
<dbReference type="PANTHER" id="PTHR43861:SF3">
    <property type="entry name" value="PUTATIVE (AFU_ORTHOLOGUE AFUA_2G14390)-RELATED"/>
    <property type="match status" value="1"/>
</dbReference>
<dbReference type="PANTHER" id="PTHR43861">
    <property type="entry name" value="TRANS-ACONITATE 2-METHYLTRANSFERASE-RELATED"/>
    <property type="match status" value="1"/>
</dbReference>
<dbReference type="SUPFAM" id="SSF53335">
    <property type="entry name" value="S-adenosyl-L-methionine-dependent methyltransferases"/>
    <property type="match status" value="1"/>
</dbReference>
<dbReference type="EMBL" id="LJUO01000074">
    <property type="protein sequence ID" value="KPK71033.1"/>
    <property type="molecule type" value="Genomic_DNA"/>
</dbReference>
<gene>
    <name evidence="3" type="ORF">AMJ87_07930</name>
</gene>
<accession>A0A0S8GE65</accession>
<reference evidence="3 4" key="1">
    <citation type="journal article" date="2015" name="Microbiome">
        <title>Genomic resolution of linkages in carbon, nitrogen, and sulfur cycling among widespread estuary sediment bacteria.</title>
        <authorList>
            <person name="Baker B.J."/>
            <person name="Lazar C.S."/>
            <person name="Teske A.P."/>
            <person name="Dick G.J."/>
        </authorList>
    </citation>
    <scope>NUCLEOTIDE SEQUENCE [LARGE SCALE GENOMIC DNA]</scope>
    <source>
        <strain evidence="3">SM23_60</strain>
    </source>
</reference>
<comment type="caution">
    <text evidence="3">The sequence shown here is derived from an EMBL/GenBank/DDBJ whole genome shotgun (WGS) entry which is preliminary data.</text>
</comment>
<sequence length="244" mass="28833">MWFQNEDFWRTVRPILFRQRRWEMATDDVSNIISLLKLKPGSKILDLCCGVGRHALEFARRGYVVTGVDATATYIREARRRAKRAGLEISFFKQDMRRFRRTNMFDVVINLFTSFGYFRTQRADIQVATHMFTALRKGGFFVIELMGKEVLARIYRPRDWYELPGMMIMEERTPSKDWSTLENRWIIVKGNKKKEFRFKLRFYSAVELCTLLKQAGFRKTDVYGDLAGAQYDSKAMRLIVVART</sequence>
<dbReference type="CDD" id="cd02440">
    <property type="entry name" value="AdoMet_MTases"/>
    <property type="match status" value="1"/>
</dbReference>
<dbReference type="InterPro" id="IPR029063">
    <property type="entry name" value="SAM-dependent_MTases_sf"/>
</dbReference>
<evidence type="ECO:0000259" key="2">
    <source>
        <dbReference type="Pfam" id="PF13649"/>
    </source>
</evidence>
<feature type="domain" description="Methyltransferase" evidence="2">
    <location>
        <begin position="44"/>
        <end position="139"/>
    </location>
</feature>
<evidence type="ECO:0000256" key="1">
    <source>
        <dbReference type="ARBA" id="ARBA00022679"/>
    </source>
</evidence>
<proteinExistence type="predicted"/>
<dbReference type="Pfam" id="PF13649">
    <property type="entry name" value="Methyltransf_25"/>
    <property type="match status" value="1"/>
</dbReference>
<dbReference type="Gene3D" id="2.20.25.110">
    <property type="entry name" value="S-adenosyl-L-methionine-dependent methyltransferases"/>
    <property type="match status" value="1"/>
</dbReference>
<dbReference type="AlphaFoldDB" id="A0A0S8GE65"/>
<organism evidence="3 4">
    <name type="scientific">candidate division WOR_3 bacterium SM23_60</name>
    <dbReference type="NCBI Taxonomy" id="1703780"/>
    <lineage>
        <taxon>Bacteria</taxon>
        <taxon>Bacteria division WOR-3</taxon>
    </lineage>
</organism>
<name>A0A0S8GE65_UNCW3</name>